<proteinExistence type="predicted"/>
<organism evidence="2 4">
    <name type="scientific">Paraburkholderia madseniana</name>
    <dbReference type="NCBI Taxonomy" id="2599607"/>
    <lineage>
        <taxon>Bacteria</taxon>
        <taxon>Pseudomonadati</taxon>
        <taxon>Pseudomonadota</taxon>
        <taxon>Betaproteobacteria</taxon>
        <taxon>Burkholderiales</taxon>
        <taxon>Burkholderiaceae</taxon>
        <taxon>Paraburkholderia</taxon>
    </lineage>
</organism>
<accession>A0AAP5EWN2</accession>
<gene>
    <name evidence="2" type="ORF">NIE36_16020</name>
    <name evidence="1" type="ORF">OSB80_16060</name>
</gene>
<dbReference type="Proteomes" id="UP001209412">
    <property type="component" value="Unassembled WGS sequence"/>
</dbReference>
<sequence>MFNESKYVSLMYEQGLDQWTRAWYGEAIEAGFIRPHYHPDPATMRRLRGYFGAGLSPFEAAQACFGRKH</sequence>
<protein>
    <submittedName>
        <fullName evidence="2">Uncharacterized protein</fullName>
    </submittedName>
</protein>
<evidence type="ECO:0000313" key="3">
    <source>
        <dbReference type="Proteomes" id="UP001209412"/>
    </source>
</evidence>
<dbReference type="AlphaFoldDB" id="A0AAP5EWN2"/>
<comment type="caution">
    <text evidence="2">The sequence shown here is derived from an EMBL/GenBank/DDBJ whole genome shotgun (WGS) entry which is preliminary data.</text>
</comment>
<dbReference type="EMBL" id="JAPKHW010000011">
    <property type="protein sequence ID" value="MCX4146871.1"/>
    <property type="molecule type" value="Genomic_DNA"/>
</dbReference>
<reference evidence="2" key="1">
    <citation type="submission" date="2022-06" db="EMBL/GenBank/DDBJ databases">
        <title>PHB producers.</title>
        <authorList>
            <person name="Besaury L."/>
        </authorList>
    </citation>
    <scope>NUCLEOTIDE SEQUENCE</scope>
    <source>
        <strain evidence="2 3">SEWS6</strain>
    </source>
</reference>
<name>A0AAP5EWN2_9BURK</name>
<dbReference type="EMBL" id="JAMXWF010000011">
    <property type="protein sequence ID" value="MDQ6408697.1"/>
    <property type="molecule type" value="Genomic_DNA"/>
</dbReference>
<evidence type="ECO:0000313" key="4">
    <source>
        <dbReference type="Proteomes" id="UP001242288"/>
    </source>
</evidence>
<dbReference type="Proteomes" id="UP001242288">
    <property type="component" value="Unassembled WGS sequence"/>
</dbReference>
<evidence type="ECO:0000313" key="1">
    <source>
        <dbReference type="EMBL" id="MCX4146871.1"/>
    </source>
</evidence>
<keyword evidence="3" id="KW-1185">Reference proteome</keyword>
<evidence type="ECO:0000313" key="2">
    <source>
        <dbReference type="EMBL" id="MDQ6408697.1"/>
    </source>
</evidence>
<dbReference type="RefSeq" id="WP_233465180.1">
    <property type="nucleotide sequence ID" value="NZ_JAMXWF010000011.1"/>
</dbReference>